<evidence type="ECO:0000313" key="1">
    <source>
        <dbReference type="EMBL" id="GAI33596.1"/>
    </source>
</evidence>
<protein>
    <submittedName>
        <fullName evidence="1">Uncharacterized protein</fullName>
    </submittedName>
</protein>
<dbReference type="Gene3D" id="3.50.50.60">
    <property type="entry name" value="FAD/NAD(P)-binding domain"/>
    <property type="match status" value="1"/>
</dbReference>
<name>X1NTQ6_9ZZZZ</name>
<sequence>MRVCIVGAGDGGGVAANQLRRLDSEAQIDIFSKRAEGCQQ</sequence>
<organism evidence="1">
    <name type="scientific">marine sediment metagenome</name>
    <dbReference type="NCBI Taxonomy" id="412755"/>
    <lineage>
        <taxon>unclassified sequences</taxon>
        <taxon>metagenomes</taxon>
        <taxon>ecological metagenomes</taxon>
    </lineage>
</organism>
<dbReference type="InterPro" id="IPR036188">
    <property type="entry name" value="FAD/NAD-bd_sf"/>
</dbReference>
<proteinExistence type="predicted"/>
<comment type="caution">
    <text evidence="1">The sequence shown here is derived from an EMBL/GenBank/DDBJ whole genome shotgun (WGS) entry which is preliminary data.</text>
</comment>
<gene>
    <name evidence="1" type="ORF">S06H3_51037</name>
</gene>
<reference evidence="1" key="1">
    <citation type="journal article" date="2014" name="Front. Microbiol.">
        <title>High frequency of phylogenetically diverse reductive dehalogenase-homologous genes in deep subseafloor sedimentary metagenomes.</title>
        <authorList>
            <person name="Kawai M."/>
            <person name="Futagami T."/>
            <person name="Toyoda A."/>
            <person name="Takaki Y."/>
            <person name="Nishi S."/>
            <person name="Hori S."/>
            <person name="Arai W."/>
            <person name="Tsubouchi T."/>
            <person name="Morono Y."/>
            <person name="Uchiyama I."/>
            <person name="Ito T."/>
            <person name="Fujiyama A."/>
            <person name="Inagaki F."/>
            <person name="Takami H."/>
        </authorList>
    </citation>
    <scope>NUCLEOTIDE SEQUENCE</scope>
    <source>
        <strain evidence="1">Expedition CK06-06</strain>
    </source>
</reference>
<dbReference type="AlphaFoldDB" id="X1NTQ6"/>
<dbReference type="SUPFAM" id="SSF51905">
    <property type="entry name" value="FAD/NAD(P)-binding domain"/>
    <property type="match status" value="1"/>
</dbReference>
<accession>X1NTQ6</accession>
<dbReference type="EMBL" id="BARV01032360">
    <property type="protein sequence ID" value="GAI33596.1"/>
    <property type="molecule type" value="Genomic_DNA"/>
</dbReference>